<proteinExistence type="predicted"/>
<feature type="region of interest" description="Disordered" evidence="1">
    <location>
        <begin position="287"/>
        <end position="308"/>
    </location>
</feature>
<evidence type="ECO:0000256" key="1">
    <source>
        <dbReference type="SAM" id="MobiDB-lite"/>
    </source>
</evidence>
<dbReference type="EMBL" id="CABFNS010000767">
    <property type="protein sequence ID" value="VUC27368.1"/>
    <property type="molecule type" value="Genomic_DNA"/>
</dbReference>
<evidence type="ECO:0000313" key="2">
    <source>
        <dbReference type="EMBL" id="VUC27368.1"/>
    </source>
</evidence>
<name>A0ABY6UBD5_BIOOC</name>
<keyword evidence="3" id="KW-1185">Reference proteome</keyword>
<protein>
    <submittedName>
        <fullName evidence="2">Uncharacterized protein</fullName>
    </submittedName>
</protein>
<evidence type="ECO:0000313" key="3">
    <source>
        <dbReference type="Proteomes" id="UP000766486"/>
    </source>
</evidence>
<sequence length="308" mass="34768">MSPSATPSALGFLARKHDDAQKAIEHFHSLLHTREGNDVTLWFLGEATRLIAVLLNILSQSDTFRRPSESLLLGPWLKLAAKLRLPWGLTPRASIPVSAISGRAAERMGVLADILEDWQILNRLWGLLDMWVATRALLTDTLRSLREKKPVNWPDSLGRALENLCLVGYHFGEATAWLTGRKFLGWSTKMQEKMALLSVRSWAGYLILVMIRRLAQRLPQQTDSSPDKHTHELDEQSKKEWNREFFNNLAWFPVAVSLSVPGGLLPSTLTSILAFNASVRPVRDIWEDTKQEEEQGGVGGEEEQEEQK</sequence>
<feature type="compositionally biased region" description="Acidic residues" evidence="1">
    <location>
        <begin position="294"/>
        <end position="308"/>
    </location>
</feature>
<dbReference type="Proteomes" id="UP000766486">
    <property type="component" value="Unassembled WGS sequence"/>
</dbReference>
<gene>
    <name evidence="2" type="ORF">CLO192961_LOCUS208481</name>
</gene>
<accession>A0ABY6UBD5</accession>
<reference evidence="2 3" key="1">
    <citation type="submission" date="2019-06" db="EMBL/GenBank/DDBJ databases">
        <authorList>
            <person name="Broberg M."/>
        </authorList>
    </citation>
    <scope>NUCLEOTIDE SEQUENCE [LARGE SCALE GENOMIC DNA]</scope>
</reference>
<comment type="caution">
    <text evidence="2">The sequence shown here is derived from an EMBL/GenBank/DDBJ whole genome shotgun (WGS) entry which is preliminary data.</text>
</comment>
<organism evidence="2 3">
    <name type="scientific">Bionectria ochroleuca</name>
    <name type="common">Gliocladium roseum</name>
    <dbReference type="NCBI Taxonomy" id="29856"/>
    <lineage>
        <taxon>Eukaryota</taxon>
        <taxon>Fungi</taxon>
        <taxon>Dikarya</taxon>
        <taxon>Ascomycota</taxon>
        <taxon>Pezizomycotina</taxon>
        <taxon>Sordariomycetes</taxon>
        <taxon>Hypocreomycetidae</taxon>
        <taxon>Hypocreales</taxon>
        <taxon>Bionectriaceae</taxon>
        <taxon>Clonostachys</taxon>
    </lineage>
</organism>